<keyword evidence="2" id="KW-0963">Cytoplasm</keyword>
<keyword evidence="3" id="KW-0395">Inflammatory response</keyword>
<dbReference type="VEuPathDB" id="VectorBase:AALF022096"/>
<dbReference type="Gene3D" id="3.40.50.10140">
    <property type="entry name" value="Toll/interleukin-1 receptor homology (TIR) domain"/>
    <property type="match status" value="1"/>
</dbReference>
<dbReference type="InterPro" id="IPR000488">
    <property type="entry name" value="Death_dom"/>
</dbReference>
<proteinExistence type="evidence at transcript level"/>
<name>A0A023ES99_AEDAL</name>
<feature type="region of interest" description="Disordered" evidence="4">
    <location>
        <begin position="412"/>
        <end position="441"/>
    </location>
</feature>
<dbReference type="GO" id="GO:0005886">
    <property type="term" value="C:plasma membrane"/>
    <property type="evidence" value="ECO:0007669"/>
    <property type="project" value="TreeGrafter"/>
</dbReference>
<dbReference type="PROSITE" id="PS50104">
    <property type="entry name" value="TIR"/>
    <property type="match status" value="1"/>
</dbReference>
<dbReference type="PANTHER" id="PTHR15079:SF3">
    <property type="entry name" value="MYELOID DIFFERENTIATION PRIMARY RESPONSE PROTEIN MYD88"/>
    <property type="match status" value="1"/>
</dbReference>
<protein>
    <submittedName>
        <fullName evidence="7">Putative myeloid differentiation primary response protein myd88</fullName>
    </submittedName>
</protein>
<organism evidence="7">
    <name type="scientific">Aedes albopictus</name>
    <name type="common">Asian tiger mosquito</name>
    <name type="synonym">Stegomyia albopicta</name>
    <dbReference type="NCBI Taxonomy" id="7160"/>
    <lineage>
        <taxon>Eukaryota</taxon>
        <taxon>Metazoa</taxon>
        <taxon>Ecdysozoa</taxon>
        <taxon>Arthropoda</taxon>
        <taxon>Hexapoda</taxon>
        <taxon>Insecta</taxon>
        <taxon>Pterygota</taxon>
        <taxon>Neoptera</taxon>
        <taxon>Endopterygota</taxon>
        <taxon>Diptera</taxon>
        <taxon>Nematocera</taxon>
        <taxon>Culicoidea</taxon>
        <taxon>Culicidae</taxon>
        <taxon>Culicinae</taxon>
        <taxon>Aedini</taxon>
        <taxon>Aedes</taxon>
        <taxon>Stegomyia</taxon>
    </lineage>
</organism>
<feature type="compositionally biased region" description="Basic residues" evidence="4">
    <location>
        <begin position="425"/>
        <end position="435"/>
    </location>
</feature>
<dbReference type="EMBL" id="GAPW01001468">
    <property type="protein sequence ID" value="JAC12130.1"/>
    <property type="molecule type" value="mRNA"/>
</dbReference>
<evidence type="ECO:0000313" key="7">
    <source>
        <dbReference type="EMBL" id="JAC12130.1"/>
    </source>
</evidence>
<evidence type="ECO:0000256" key="3">
    <source>
        <dbReference type="ARBA" id="ARBA00023198"/>
    </source>
</evidence>
<dbReference type="GO" id="GO:0043123">
    <property type="term" value="P:positive regulation of canonical NF-kappaB signal transduction"/>
    <property type="evidence" value="ECO:0007669"/>
    <property type="project" value="InterPro"/>
</dbReference>
<sequence length="441" mass="50492">MVNSTPVEVTVNEGVDLSKVPLSALNHKTYELLSASLNRKKIFKSEDGYYRDWRGLFQVLNLDTYHGVELEKHANPTKRILDLWESSLEGASLKGLQDILGLIDRWDVLDDSNRFFHEDAEKFLCKASKKVGANQIEEKDCSLEADEDIITKDDTRHKKQFYDAFILFADADIEFATKIMERMEERKLKLCVKDRDLLAGVTFEHEAIIKLITERCRRLVVVISREFLKSPLNNFFVMYAQALQIEQKKRKIIPCVYERLELPANLKFYFILDYKRSNKLYNFWDKLEDAIKVRTDSPVNEIKNQLKAVESTNIPQIKIDDVNETSEEKAAQKSIKLEDSASIASNTTSFPTVSQQPIKKSLSSWDVSNALNRVLTSKSKNASSSTSELPTGAETNDQEAKKVKWYSKLGLSSSKSSLDGDRSEKKKTKWFKSNKKIATAM</sequence>
<dbReference type="GO" id="GO:0002755">
    <property type="term" value="P:MyD88-dependent toll-like receptor signaling pathway"/>
    <property type="evidence" value="ECO:0007669"/>
    <property type="project" value="InterPro"/>
</dbReference>
<evidence type="ECO:0000259" key="5">
    <source>
        <dbReference type="PROSITE" id="PS50017"/>
    </source>
</evidence>
<dbReference type="PANTHER" id="PTHR15079">
    <property type="entry name" value="MYD88"/>
    <property type="match status" value="1"/>
</dbReference>
<dbReference type="GO" id="GO:0008063">
    <property type="term" value="P:Toll signaling pathway"/>
    <property type="evidence" value="ECO:0007669"/>
    <property type="project" value="TreeGrafter"/>
</dbReference>
<feature type="domain" description="Death" evidence="5">
    <location>
        <begin position="52"/>
        <end position="116"/>
    </location>
</feature>
<dbReference type="VEuPathDB" id="VectorBase:AALC636_030222"/>
<dbReference type="InterPro" id="IPR035897">
    <property type="entry name" value="Toll_tir_struct_dom_sf"/>
</dbReference>
<dbReference type="AlphaFoldDB" id="A0A023ES99"/>
<dbReference type="InterPro" id="IPR017281">
    <property type="entry name" value="Myelin_different_resp_MyD88"/>
</dbReference>
<reference evidence="7" key="1">
    <citation type="journal article" date="2014" name="PLoS Negl. Trop. Dis.">
        <title>Identification and characterization of seminal fluid proteins in the Asian tiger mosquito, Aedes albopictus.</title>
        <authorList>
            <person name="Boes K.E."/>
            <person name="Ribeiro J.M."/>
            <person name="Wong A."/>
            <person name="Harrington L.C."/>
            <person name="Wolfner M.F."/>
            <person name="Sirot L.K."/>
        </authorList>
    </citation>
    <scope>NUCLEOTIDE SEQUENCE</scope>
    <source>
        <tissue evidence="7">Reproductive organs</tissue>
    </source>
</reference>
<dbReference type="GO" id="GO:0045087">
    <property type="term" value="P:innate immune response"/>
    <property type="evidence" value="ECO:0007669"/>
    <property type="project" value="TreeGrafter"/>
</dbReference>
<comment type="subcellular location">
    <subcellularLocation>
        <location evidence="1">Cytoplasm</location>
    </subcellularLocation>
</comment>
<dbReference type="Pfam" id="PF13676">
    <property type="entry name" value="TIR_2"/>
    <property type="match status" value="1"/>
</dbReference>
<dbReference type="InterPro" id="IPR011029">
    <property type="entry name" value="DEATH-like_dom_sf"/>
</dbReference>
<dbReference type="VEuPathDB" id="VectorBase:AALFPA_048751"/>
<feature type="domain" description="TIR" evidence="6">
    <location>
        <begin position="160"/>
        <end position="297"/>
    </location>
</feature>
<feature type="region of interest" description="Disordered" evidence="4">
    <location>
        <begin position="377"/>
        <end position="400"/>
    </location>
</feature>
<evidence type="ECO:0000256" key="1">
    <source>
        <dbReference type="ARBA" id="ARBA00004496"/>
    </source>
</evidence>
<dbReference type="Gene3D" id="1.10.533.10">
    <property type="entry name" value="Death Domain, Fas"/>
    <property type="match status" value="1"/>
</dbReference>
<feature type="compositionally biased region" description="Low complexity" evidence="4">
    <location>
        <begin position="377"/>
        <end position="387"/>
    </location>
</feature>
<evidence type="ECO:0000259" key="6">
    <source>
        <dbReference type="PROSITE" id="PS50104"/>
    </source>
</evidence>
<evidence type="ECO:0000256" key="4">
    <source>
        <dbReference type="SAM" id="MobiDB-lite"/>
    </source>
</evidence>
<dbReference type="GO" id="GO:0035325">
    <property type="term" value="F:Toll-like receptor binding"/>
    <property type="evidence" value="ECO:0007669"/>
    <property type="project" value="TreeGrafter"/>
</dbReference>
<dbReference type="SMART" id="SM00255">
    <property type="entry name" value="TIR"/>
    <property type="match status" value="1"/>
</dbReference>
<dbReference type="GO" id="GO:0070976">
    <property type="term" value="F:TIR domain binding"/>
    <property type="evidence" value="ECO:0007669"/>
    <property type="project" value="InterPro"/>
</dbReference>
<dbReference type="GO" id="GO:0050830">
    <property type="term" value="P:defense response to Gram-positive bacterium"/>
    <property type="evidence" value="ECO:0007669"/>
    <property type="project" value="TreeGrafter"/>
</dbReference>
<accession>A0A023ES99</accession>
<dbReference type="InterPro" id="IPR000157">
    <property type="entry name" value="TIR_dom"/>
</dbReference>
<evidence type="ECO:0000256" key="2">
    <source>
        <dbReference type="ARBA" id="ARBA00022490"/>
    </source>
</evidence>
<dbReference type="SUPFAM" id="SSF47986">
    <property type="entry name" value="DEATH domain"/>
    <property type="match status" value="1"/>
</dbReference>
<dbReference type="GO" id="GO:0005737">
    <property type="term" value="C:cytoplasm"/>
    <property type="evidence" value="ECO:0007669"/>
    <property type="project" value="UniProtKB-SubCell"/>
</dbReference>
<dbReference type="SUPFAM" id="SSF52200">
    <property type="entry name" value="Toll/Interleukin receptor TIR domain"/>
    <property type="match status" value="1"/>
</dbReference>
<dbReference type="PROSITE" id="PS50017">
    <property type="entry name" value="DEATH_DOMAIN"/>
    <property type="match status" value="1"/>
</dbReference>
<dbReference type="FunFam" id="3.40.50.10140:FF:000022">
    <property type="entry name" value="Myd88"/>
    <property type="match status" value="1"/>
</dbReference>
<dbReference type="GO" id="GO:0034142">
    <property type="term" value="P:toll-like receptor 4 signaling pathway"/>
    <property type="evidence" value="ECO:0007669"/>
    <property type="project" value="TreeGrafter"/>
</dbReference>